<keyword evidence="2" id="KW-1185">Reference proteome</keyword>
<accession>A2G416</accession>
<protein>
    <submittedName>
        <fullName evidence="1">Uncharacterized protein</fullName>
    </submittedName>
</protein>
<sequence>MEESKDDDCSSEIRKILVAFSGETLENYLYNKNIEEQFYIIESSFPDLDTEDFIVHCVMLEFHDLAIEVIKITNYNVEELYKFRDIIDTPEFIIFVMKYGIFQHETFFLDIFLSHIEVLIENDIVQNEIINSLKYLQEKLQRCHYIFLVLIIMQRFIYYSTRKCIHILFNVCSLDNSIFLENLPWDDLFADIWNFGIENLPDICAYYNLYAHYLAQHPIKIVENVNTLI</sequence>
<organism evidence="1 2">
    <name type="scientific">Trichomonas vaginalis (strain ATCC PRA-98 / G3)</name>
    <dbReference type="NCBI Taxonomy" id="412133"/>
    <lineage>
        <taxon>Eukaryota</taxon>
        <taxon>Metamonada</taxon>
        <taxon>Parabasalia</taxon>
        <taxon>Trichomonadida</taxon>
        <taxon>Trichomonadidae</taxon>
        <taxon>Trichomonas</taxon>
    </lineage>
</organism>
<name>A2G416_TRIV3</name>
<reference evidence="1" key="2">
    <citation type="journal article" date="2007" name="Science">
        <title>Draft genome sequence of the sexually transmitted pathogen Trichomonas vaginalis.</title>
        <authorList>
            <person name="Carlton J.M."/>
            <person name="Hirt R.P."/>
            <person name="Silva J.C."/>
            <person name="Delcher A.L."/>
            <person name="Schatz M."/>
            <person name="Zhao Q."/>
            <person name="Wortman J.R."/>
            <person name="Bidwell S.L."/>
            <person name="Alsmark U.C.M."/>
            <person name="Besteiro S."/>
            <person name="Sicheritz-Ponten T."/>
            <person name="Noel C.J."/>
            <person name="Dacks J.B."/>
            <person name="Foster P.G."/>
            <person name="Simillion C."/>
            <person name="Van de Peer Y."/>
            <person name="Miranda-Saavedra D."/>
            <person name="Barton G.J."/>
            <person name="Westrop G.D."/>
            <person name="Mueller S."/>
            <person name="Dessi D."/>
            <person name="Fiori P.L."/>
            <person name="Ren Q."/>
            <person name="Paulsen I."/>
            <person name="Zhang H."/>
            <person name="Bastida-Corcuera F.D."/>
            <person name="Simoes-Barbosa A."/>
            <person name="Brown M.T."/>
            <person name="Hayes R.D."/>
            <person name="Mukherjee M."/>
            <person name="Okumura C.Y."/>
            <person name="Schneider R."/>
            <person name="Smith A.J."/>
            <person name="Vanacova S."/>
            <person name="Villalvazo M."/>
            <person name="Haas B.J."/>
            <person name="Pertea M."/>
            <person name="Feldblyum T.V."/>
            <person name="Utterback T.R."/>
            <person name="Shu C.L."/>
            <person name="Osoegawa K."/>
            <person name="de Jong P.J."/>
            <person name="Hrdy I."/>
            <person name="Horvathova L."/>
            <person name="Zubacova Z."/>
            <person name="Dolezal P."/>
            <person name="Malik S.B."/>
            <person name="Logsdon J.M. Jr."/>
            <person name="Henze K."/>
            <person name="Gupta A."/>
            <person name="Wang C.C."/>
            <person name="Dunne R.L."/>
            <person name="Upcroft J.A."/>
            <person name="Upcroft P."/>
            <person name="White O."/>
            <person name="Salzberg S.L."/>
            <person name="Tang P."/>
            <person name="Chiu C.-H."/>
            <person name="Lee Y.-S."/>
            <person name="Embley T.M."/>
            <person name="Coombs G.H."/>
            <person name="Mottram J.C."/>
            <person name="Tachezy J."/>
            <person name="Fraser-Liggett C.M."/>
            <person name="Johnson P.J."/>
        </authorList>
    </citation>
    <scope>NUCLEOTIDE SEQUENCE [LARGE SCALE GENOMIC DNA]</scope>
    <source>
        <strain evidence="1">G3</strain>
    </source>
</reference>
<dbReference type="Proteomes" id="UP000001542">
    <property type="component" value="Unassembled WGS sequence"/>
</dbReference>
<dbReference type="EMBL" id="DS114355">
    <property type="protein sequence ID" value="EAX88099.1"/>
    <property type="molecule type" value="Genomic_DNA"/>
</dbReference>
<reference evidence="1" key="1">
    <citation type="submission" date="2006-10" db="EMBL/GenBank/DDBJ databases">
        <authorList>
            <person name="Amadeo P."/>
            <person name="Zhao Q."/>
            <person name="Wortman J."/>
            <person name="Fraser-Liggett C."/>
            <person name="Carlton J."/>
        </authorList>
    </citation>
    <scope>NUCLEOTIDE SEQUENCE</scope>
    <source>
        <strain evidence="1">G3</strain>
    </source>
</reference>
<gene>
    <name evidence="1" type="ORF">TVAG_062230</name>
</gene>
<dbReference type="AlphaFoldDB" id="A2G416"/>
<proteinExistence type="predicted"/>
<dbReference type="InParanoid" id="A2G416"/>
<dbReference type="VEuPathDB" id="TrichDB:TVAG_062230"/>
<dbReference type="SMR" id="A2G416"/>
<evidence type="ECO:0000313" key="2">
    <source>
        <dbReference type="Proteomes" id="UP000001542"/>
    </source>
</evidence>
<evidence type="ECO:0000313" key="1">
    <source>
        <dbReference type="EMBL" id="EAX88099.1"/>
    </source>
</evidence>